<organism evidence="1 2">
    <name type="scientific">SAR86 cluster bacterium</name>
    <dbReference type="NCBI Taxonomy" id="2030880"/>
    <lineage>
        <taxon>Bacteria</taxon>
        <taxon>Pseudomonadati</taxon>
        <taxon>Pseudomonadota</taxon>
        <taxon>Gammaproteobacteria</taxon>
        <taxon>SAR86 cluster</taxon>
    </lineage>
</organism>
<evidence type="ECO:0000313" key="2">
    <source>
        <dbReference type="Proteomes" id="UP000228987"/>
    </source>
</evidence>
<reference evidence="2" key="1">
    <citation type="submission" date="2017-08" db="EMBL/GenBank/DDBJ databases">
        <title>A dynamic microbial community with high functional redundancy inhabits the cold, oxic subseafloor aquifer.</title>
        <authorList>
            <person name="Tully B.J."/>
            <person name="Wheat C.G."/>
            <person name="Glazer B.T."/>
            <person name="Huber J.A."/>
        </authorList>
    </citation>
    <scope>NUCLEOTIDE SEQUENCE [LARGE SCALE GENOMIC DNA]</scope>
</reference>
<sequence length="82" mass="9272">MNIYLISQDTNNGYDTYDSAIVTAENEDVARLIHPDPDLEEYKYKSMYWVDDPKLVTVKLLGTLDPDMPQKTSVLLASFNAG</sequence>
<protein>
    <submittedName>
        <fullName evidence="1">Uncharacterized protein</fullName>
    </submittedName>
</protein>
<proteinExistence type="predicted"/>
<name>A0A2A5C690_9GAMM</name>
<accession>A0A2A5C690</accession>
<dbReference type="EMBL" id="NVWI01000022">
    <property type="protein sequence ID" value="PCJ38958.1"/>
    <property type="molecule type" value="Genomic_DNA"/>
</dbReference>
<dbReference type="AlphaFoldDB" id="A0A2A5C690"/>
<gene>
    <name evidence="1" type="ORF">COA71_14755</name>
</gene>
<dbReference type="Proteomes" id="UP000228987">
    <property type="component" value="Unassembled WGS sequence"/>
</dbReference>
<comment type="caution">
    <text evidence="1">The sequence shown here is derived from an EMBL/GenBank/DDBJ whole genome shotgun (WGS) entry which is preliminary data.</text>
</comment>
<evidence type="ECO:0000313" key="1">
    <source>
        <dbReference type="EMBL" id="PCJ38958.1"/>
    </source>
</evidence>